<evidence type="ECO:0000256" key="9">
    <source>
        <dbReference type="ARBA" id="ARBA00049360"/>
    </source>
</evidence>
<dbReference type="InterPro" id="IPR003439">
    <property type="entry name" value="ABC_transporter-like_ATP-bd"/>
</dbReference>
<dbReference type="GO" id="GO:0006281">
    <property type="term" value="P:DNA repair"/>
    <property type="evidence" value="ECO:0007669"/>
    <property type="project" value="UniProtKB-KW"/>
</dbReference>
<evidence type="ECO:0000313" key="14">
    <source>
        <dbReference type="EMBL" id="PWV65643.1"/>
    </source>
</evidence>
<keyword evidence="4 11" id="KW-0227">DNA damage</keyword>
<comment type="function">
    <text evidence="11">Probably plays a role in ribosome assembly or function. May be involved in resolution of branched DNA intermediates that result from template switching in postreplication gaps. Binds DNA and has ATPase activity.</text>
</comment>
<dbReference type="PANTHER" id="PTHR42855:SF1">
    <property type="entry name" value="ABC TRANSPORTER DOMAIN-CONTAINING PROTEIN"/>
    <property type="match status" value="1"/>
</dbReference>
<evidence type="ECO:0000259" key="13">
    <source>
        <dbReference type="PROSITE" id="PS50893"/>
    </source>
</evidence>
<dbReference type="SUPFAM" id="SSF52540">
    <property type="entry name" value="P-loop containing nucleoside triphosphate hydrolases"/>
    <property type="match status" value="2"/>
</dbReference>
<keyword evidence="8 11" id="KW-0234">DNA repair</keyword>
<reference evidence="14 15" key="1">
    <citation type="submission" date="2018-05" db="EMBL/GenBank/DDBJ databases">
        <title>Genomic Encyclopedia of Type Strains, Phase IV (KMG-IV): sequencing the most valuable type-strain genomes for metagenomic binning, comparative biology and taxonomic classification.</title>
        <authorList>
            <person name="Goeker M."/>
        </authorList>
    </citation>
    <scope>NUCLEOTIDE SEQUENCE [LARGE SCALE GENOMIC DNA]</scope>
    <source>
        <strain evidence="14 15">DSM 23606</strain>
    </source>
</reference>
<dbReference type="CDD" id="cd03221">
    <property type="entry name" value="ABCF_EF-3"/>
    <property type="match status" value="2"/>
</dbReference>
<sequence>MPLLSFDNVSVAFGLHALLDHASFQIDAGERVCLIGRNGAGKSTLLKIVDDAVHADSGEVWRQPGLKIARLEQEMPEVGTATVFEMVADGLPEVGRLLAEYHALTHAIASDHSEALLKRMERLQHELEARDGWSLTLRVEQILSRLQLPADATLGELSGGWRRRVLLGRALVCEPDLLLLDEPTNHLDVEAIQWLEEQLLEFRGGVLFVTHDRALLERLATRILELDRGQLTSWPGDYRNFLDKKAAALEEEARHNALFDKKLAQEEAWIRQGIKARRTRNEGRVRALKALREERAQRRELQGKANFNLEEAASSGKLVIEATQLSYAWDGQPVVRDFSTRIMRGDRIGLIGPNGAGKTTLLRLLLGRLAPDSGTVRLGTKLEIAYFDQLRAQLDPEKTVIDNLAEGREFIEINGERRHVISYLQDFLFAPERTRTPVKSLSGGERNRLLLARLFSQPANLLVMDEPTNDLDIETLELLEELLMGYAGTLLLVSHDRAFLDNVVTGCFVFEGDARIGEYVGGYSDWLRQRREPARPKPVERAPEAARPAPKAEPAKKTAKLSYKDQRELDGLPARIEALETEQAELSARTGEANFYQQPQEAQAAVLARLTALGEELETAYLRWDELEAMKDGR</sequence>
<feature type="binding site" evidence="11">
    <location>
        <begin position="36"/>
        <end position="43"/>
    </location>
    <ligand>
        <name>ATP</name>
        <dbReference type="ChEBI" id="CHEBI:30616"/>
        <label>1</label>
    </ligand>
</feature>
<dbReference type="HAMAP" id="MF_00848">
    <property type="entry name" value="Uup"/>
    <property type="match status" value="1"/>
</dbReference>
<dbReference type="GO" id="GO:0003677">
    <property type="term" value="F:DNA binding"/>
    <property type="evidence" value="ECO:0007669"/>
    <property type="project" value="UniProtKB-UniRule"/>
</dbReference>
<feature type="binding site" evidence="11">
    <location>
        <begin position="352"/>
        <end position="359"/>
    </location>
    <ligand>
        <name>ATP</name>
        <dbReference type="ChEBI" id="CHEBI:30616"/>
        <label>2</label>
    </ligand>
</feature>
<keyword evidence="1 11" id="KW-0963">Cytoplasm</keyword>
<dbReference type="GO" id="GO:0005524">
    <property type="term" value="F:ATP binding"/>
    <property type="evidence" value="ECO:0007669"/>
    <property type="project" value="UniProtKB-UniRule"/>
</dbReference>
<evidence type="ECO:0000256" key="4">
    <source>
        <dbReference type="ARBA" id="ARBA00022763"/>
    </source>
</evidence>
<dbReference type="GO" id="GO:0043022">
    <property type="term" value="F:ribosome binding"/>
    <property type="evidence" value="ECO:0007669"/>
    <property type="project" value="UniProtKB-UniRule"/>
</dbReference>
<dbReference type="EC" id="3.6.1.-" evidence="11"/>
<dbReference type="InterPro" id="IPR051309">
    <property type="entry name" value="ABCF_ATPase"/>
</dbReference>
<comment type="caution">
    <text evidence="14">The sequence shown here is derived from an EMBL/GenBank/DDBJ whole genome shotgun (WGS) entry which is preliminary data.</text>
</comment>
<comment type="catalytic activity">
    <reaction evidence="9 11">
        <text>ATP + H2O = ADP + phosphate + H(+)</text>
        <dbReference type="Rhea" id="RHEA:13065"/>
        <dbReference type="ChEBI" id="CHEBI:15377"/>
        <dbReference type="ChEBI" id="CHEBI:15378"/>
        <dbReference type="ChEBI" id="CHEBI:30616"/>
        <dbReference type="ChEBI" id="CHEBI:43474"/>
        <dbReference type="ChEBI" id="CHEBI:456216"/>
    </reaction>
</comment>
<feature type="compositionally biased region" description="Basic and acidic residues" evidence="12">
    <location>
        <begin position="531"/>
        <end position="544"/>
    </location>
</feature>
<keyword evidence="15" id="KW-1185">Reference proteome</keyword>
<evidence type="ECO:0000256" key="5">
    <source>
        <dbReference type="ARBA" id="ARBA00022801"/>
    </source>
</evidence>
<dbReference type="InterPro" id="IPR043686">
    <property type="entry name" value="Uup"/>
</dbReference>
<evidence type="ECO:0000256" key="11">
    <source>
        <dbReference type="HAMAP-Rule" id="MF_00848"/>
    </source>
</evidence>
<dbReference type="InterPro" id="IPR032524">
    <property type="entry name" value="ABC_tran_C"/>
</dbReference>
<keyword evidence="3 11" id="KW-0547">Nucleotide-binding</keyword>
<dbReference type="GO" id="GO:0016887">
    <property type="term" value="F:ATP hydrolysis activity"/>
    <property type="evidence" value="ECO:0007669"/>
    <property type="project" value="UniProtKB-UniRule"/>
</dbReference>
<evidence type="ECO:0000313" key="15">
    <source>
        <dbReference type="Proteomes" id="UP000246569"/>
    </source>
</evidence>
<keyword evidence="7 11" id="KW-0238">DNA-binding</keyword>
<dbReference type="InterPro" id="IPR017871">
    <property type="entry name" value="ABC_transporter-like_CS"/>
</dbReference>
<feature type="domain" description="ABC transporter" evidence="13">
    <location>
        <begin position="4"/>
        <end position="253"/>
    </location>
</feature>
<dbReference type="RefSeq" id="WP_110016644.1">
    <property type="nucleotide sequence ID" value="NZ_QGTJ01000001.1"/>
</dbReference>
<dbReference type="Pfam" id="PF00005">
    <property type="entry name" value="ABC_tran"/>
    <property type="match status" value="2"/>
</dbReference>
<dbReference type="Gene3D" id="1.10.287.380">
    <property type="entry name" value="Valyl-tRNA synthetase, C-terminal domain"/>
    <property type="match status" value="1"/>
</dbReference>
<dbReference type="Pfam" id="PF16326">
    <property type="entry name" value="ABC_tran_CTD"/>
    <property type="match status" value="1"/>
</dbReference>
<evidence type="ECO:0000256" key="2">
    <source>
        <dbReference type="ARBA" id="ARBA00022737"/>
    </source>
</evidence>
<evidence type="ECO:0000256" key="6">
    <source>
        <dbReference type="ARBA" id="ARBA00022840"/>
    </source>
</evidence>
<comment type="similarity">
    <text evidence="10 11">Belongs to the ABC transporter superfamily. ABCF family. Uup subfamily.</text>
</comment>
<evidence type="ECO:0000256" key="12">
    <source>
        <dbReference type="SAM" id="MobiDB-lite"/>
    </source>
</evidence>
<dbReference type="FunFam" id="3.40.50.300:FF:000011">
    <property type="entry name" value="Putative ABC transporter ATP-binding component"/>
    <property type="match status" value="1"/>
</dbReference>
<keyword evidence="5 11" id="KW-0378">Hydrolase</keyword>
<gene>
    <name evidence="11" type="primary">uup</name>
    <name evidence="14" type="ORF">C7443_101127</name>
</gene>
<feature type="domain" description="ABC transporter" evidence="13">
    <location>
        <begin position="320"/>
        <end position="546"/>
    </location>
</feature>
<comment type="subcellular location">
    <subcellularLocation>
        <location evidence="11">Cytoplasm</location>
    </subcellularLocation>
    <text evidence="11">Associates with ribosomes.</text>
</comment>
<evidence type="ECO:0000256" key="7">
    <source>
        <dbReference type="ARBA" id="ARBA00023125"/>
    </source>
</evidence>
<dbReference type="PROSITE" id="PS00211">
    <property type="entry name" value="ABC_TRANSPORTER_1"/>
    <property type="match status" value="2"/>
</dbReference>
<dbReference type="PROSITE" id="PS50893">
    <property type="entry name" value="ABC_TRANSPORTER_2"/>
    <property type="match status" value="2"/>
</dbReference>
<evidence type="ECO:0000256" key="1">
    <source>
        <dbReference type="ARBA" id="ARBA00022490"/>
    </source>
</evidence>
<dbReference type="GO" id="GO:0005737">
    <property type="term" value="C:cytoplasm"/>
    <property type="evidence" value="ECO:0007669"/>
    <property type="project" value="UniProtKB-SubCell"/>
</dbReference>
<evidence type="ECO:0000256" key="8">
    <source>
        <dbReference type="ARBA" id="ARBA00023204"/>
    </source>
</evidence>
<accession>A0A317N063</accession>
<evidence type="ECO:0000256" key="3">
    <source>
        <dbReference type="ARBA" id="ARBA00022741"/>
    </source>
</evidence>
<dbReference type="Pfam" id="PF12848">
    <property type="entry name" value="ABC_tran_Xtn"/>
    <property type="match status" value="1"/>
</dbReference>
<evidence type="ECO:0000256" key="10">
    <source>
        <dbReference type="ARBA" id="ARBA00061478"/>
    </source>
</evidence>
<dbReference type="Gene3D" id="3.40.50.300">
    <property type="entry name" value="P-loop containing nucleotide triphosphate hydrolases"/>
    <property type="match status" value="2"/>
</dbReference>
<dbReference type="InterPro" id="IPR027417">
    <property type="entry name" value="P-loop_NTPase"/>
</dbReference>
<keyword evidence="6 11" id="KW-0067">ATP-binding</keyword>
<dbReference type="SMART" id="SM00382">
    <property type="entry name" value="AAA"/>
    <property type="match status" value="2"/>
</dbReference>
<keyword evidence="2 11" id="KW-0677">Repeat</keyword>
<dbReference type="AlphaFoldDB" id="A0A317N063"/>
<dbReference type="InterPro" id="IPR037118">
    <property type="entry name" value="Val-tRNA_synth_C_sf"/>
</dbReference>
<dbReference type="InterPro" id="IPR003593">
    <property type="entry name" value="AAA+_ATPase"/>
</dbReference>
<name>A0A317N063_9GAMM</name>
<dbReference type="OrthoDB" id="9762051at2"/>
<dbReference type="InterPro" id="IPR032781">
    <property type="entry name" value="ABC_tran_Xtn"/>
</dbReference>
<dbReference type="FunFam" id="3.40.50.300:FF:000309">
    <property type="entry name" value="ABC transporter ATP-binding protein"/>
    <property type="match status" value="1"/>
</dbReference>
<dbReference type="Proteomes" id="UP000246569">
    <property type="component" value="Unassembled WGS sequence"/>
</dbReference>
<protein>
    <recommendedName>
        <fullName evidence="11">ATP-binding protein Uup</fullName>
        <ecNumber evidence="11">3.6.1.-</ecNumber>
    </recommendedName>
</protein>
<dbReference type="EMBL" id="QGTJ01000001">
    <property type="protein sequence ID" value="PWV65643.1"/>
    <property type="molecule type" value="Genomic_DNA"/>
</dbReference>
<dbReference type="PANTHER" id="PTHR42855">
    <property type="entry name" value="ABC TRANSPORTER ATP-BINDING SUBUNIT"/>
    <property type="match status" value="1"/>
</dbReference>
<proteinExistence type="inferred from homology"/>
<organism evidence="14 15">
    <name type="scientific">Plasticicumulans acidivorans</name>
    <dbReference type="NCBI Taxonomy" id="886464"/>
    <lineage>
        <taxon>Bacteria</taxon>
        <taxon>Pseudomonadati</taxon>
        <taxon>Pseudomonadota</taxon>
        <taxon>Gammaproteobacteria</taxon>
        <taxon>Candidatus Competibacteraceae</taxon>
        <taxon>Plasticicumulans</taxon>
    </lineage>
</organism>
<feature type="region of interest" description="Disordered" evidence="12">
    <location>
        <begin position="531"/>
        <end position="562"/>
    </location>
</feature>